<dbReference type="EMBL" id="KZ679264">
    <property type="protein sequence ID" value="PTB39309.1"/>
    <property type="molecule type" value="Genomic_DNA"/>
</dbReference>
<organism evidence="1 2">
    <name type="scientific">Trichoderma asperellum (strain ATCC 204424 / CBS 433.97 / NBRC 101777)</name>
    <dbReference type="NCBI Taxonomy" id="1042311"/>
    <lineage>
        <taxon>Eukaryota</taxon>
        <taxon>Fungi</taxon>
        <taxon>Dikarya</taxon>
        <taxon>Ascomycota</taxon>
        <taxon>Pezizomycotina</taxon>
        <taxon>Sordariomycetes</taxon>
        <taxon>Hypocreomycetidae</taxon>
        <taxon>Hypocreales</taxon>
        <taxon>Hypocreaceae</taxon>
        <taxon>Trichoderma</taxon>
    </lineage>
</organism>
<reference evidence="1 2" key="1">
    <citation type="submission" date="2016-07" db="EMBL/GenBank/DDBJ databases">
        <title>Multiple horizontal gene transfer events from other fungi enriched the ability of initially mycotrophic Trichoderma (Ascomycota) to feed on dead plant biomass.</title>
        <authorList>
            <consortium name="DOE Joint Genome Institute"/>
            <person name="Aerts A."/>
            <person name="Atanasova L."/>
            <person name="Chenthamara K."/>
            <person name="Zhang J."/>
            <person name="Grujic M."/>
            <person name="Henrissat B."/>
            <person name="Kuo A."/>
            <person name="Salamov A."/>
            <person name="Lipzen A."/>
            <person name="Labutti K."/>
            <person name="Barry K."/>
            <person name="Miao Y."/>
            <person name="Rahimi M.J."/>
            <person name="Shen Q."/>
            <person name="Grigoriev I.V."/>
            <person name="Kubicek C.P."/>
            <person name="Druzhinina I.S."/>
        </authorList>
    </citation>
    <scope>NUCLEOTIDE SEQUENCE [LARGE SCALE GENOMIC DNA]</scope>
    <source>
        <strain evidence="1 2">CBS 433.97</strain>
    </source>
</reference>
<evidence type="ECO:0000313" key="2">
    <source>
        <dbReference type="Proteomes" id="UP000240493"/>
    </source>
</evidence>
<gene>
    <name evidence="1" type="ORF">M441DRAFT_38359</name>
</gene>
<proteinExistence type="predicted"/>
<name>A0A2T3Z3C8_TRIA4</name>
<evidence type="ECO:0000313" key="1">
    <source>
        <dbReference type="EMBL" id="PTB39309.1"/>
    </source>
</evidence>
<keyword evidence="2" id="KW-1185">Reference proteome</keyword>
<protein>
    <submittedName>
        <fullName evidence="1">Uncharacterized protein</fullName>
    </submittedName>
</protein>
<accession>A0A2T3Z3C8</accession>
<sequence length="288" mass="31058">MKIKIPRDRQSQATSASISTLDRCTVTANATTCPGAPPTDIRMGIPVLSPLITITPTNIPPFLHASISYSSAQDATPPFWSPSRPPLARFPASLDCLPPKDASTGGLKLSLSASSLPHLPFQLPAGMHVTSPFCLGKSGCGNTTIGTLPCTNTFGIIAIIASQTPFSPSRFLPPSPYFPFPLCSLHIPLSYKQVYPLSLPILLSGYNKQPLFTHPARSPSLIPCRTPHIQNATPKSLKYPLMSLNSRRLTCHSAFPAVLHLASARWHTRNPPAAAHPLRPRYLMSFPS</sequence>
<dbReference type="AlphaFoldDB" id="A0A2T3Z3C8"/>
<dbReference type="Proteomes" id="UP000240493">
    <property type="component" value="Unassembled WGS sequence"/>
</dbReference>